<keyword evidence="1" id="KW-0805">Transcription regulation</keyword>
<dbReference type="SUPFAM" id="SSF46689">
    <property type="entry name" value="Homeodomain-like"/>
    <property type="match status" value="2"/>
</dbReference>
<organism evidence="5 6">
    <name type="scientific">Lentzea atacamensis</name>
    <dbReference type="NCBI Taxonomy" id="531938"/>
    <lineage>
        <taxon>Bacteria</taxon>
        <taxon>Bacillati</taxon>
        <taxon>Actinomycetota</taxon>
        <taxon>Actinomycetes</taxon>
        <taxon>Pseudonocardiales</taxon>
        <taxon>Pseudonocardiaceae</taxon>
        <taxon>Lentzea</taxon>
    </lineage>
</organism>
<keyword evidence="3" id="KW-0804">Transcription</keyword>
<name>A0A316HZP9_9PSEU</name>
<accession>A0A316HZP9</accession>
<reference evidence="5 6" key="1">
    <citation type="submission" date="2018-05" db="EMBL/GenBank/DDBJ databases">
        <title>Genomic Encyclopedia of Type Strains, Phase IV (KMG-IV): sequencing the most valuable type-strain genomes for metagenomic binning, comparative biology and taxonomic classification.</title>
        <authorList>
            <person name="Goeker M."/>
        </authorList>
    </citation>
    <scope>NUCLEOTIDE SEQUENCE [LARGE SCALE GENOMIC DNA]</scope>
    <source>
        <strain evidence="5 6">DSM 45480</strain>
    </source>
</reference>
<sequence>MHEVVLPLSEPPVVADIGVGVHGVTTLEDVFLLPDLWQLHLYGYEGAVEVGDVVHRIAPGRASLIPPGTAVRYRYRGRSEHLYAHLRLDGTTQRRAAPVMQDAGPNRPMLAGLMRGALVAAPARAAAHLWTVLWQLTDAGPAGREVADPVAVAAAHIEAHLATPLTVAAVARVAGVSHNHLTRLFRARTGSTVVAYIRRRRVERARHLLTASTLSVTAVAAAVGIPDLQAFNKVCRRELGESPRALRRSFTAR</sequence>
<dbReference type="PANTHER" id="PTHR46796:SF6">
    <property type="entry name" value="ARAC SUBFAMILY"/>
    <property type="match status" value="1"/>
</dbReference>
<dbReference type="GO" id="GO:0043565">
    <property type="term" value="F:sequence-specific DNA binding"/>
    <property type="evidence" value="ECO:0007669"/>
    <property type="project" value="InterPro"/>
</dbReference>
<dbReference type="InterPro" id="IPR018060">
    <property type="entry name" value="HTH_AraC"/>
</dbReference>
<dbReference type="Pfam" id="PF12833">
    <property type="entry name" value="HTH_18"/>
    <property type="match status" value="1"/>
</dbReference>
<evidence type="ECO:0000313" key="5">
    <source>
        <dbReference type="EMBL" id="PWK85621.1"/>
    </source>
</evidence>
<dbReference type="PANTHER" id="PTHR46796">
    <property type="entry name" value="HTH-TYPE TRANSCRIPTIONAL ACTIVATOR RHAS-RELATED"/>
    <property type="match status" value="1"/>
</dbReference>
<dbReference type="AlphaFoldDB" id="A0A316HZP9"/>
<evidence type="ECO:0000313" key="6">
    <source>
        <dbReference type="Proteomes" id="UP000246005"/>
    </source>
</evidence>
<dbReference type="SMART" id="SM00342">
    <property type="entry name" value="HTH_ARAC"/>
    <property type="match status" value="1"/>
</dbReference>
<dbReference type="Gene3D" id="1.10.10.60">
    <property type="entry name" value="Homeodomain-like"/>
    <property type="match status" value="1"/>
</dbReference>
<evidence type="ECO:0000256" key="3">
    <source>
        <dbReference type="ARBA" id="ARBA00023163"/>
    </source>
</evidence>
<evidence type="ECO:0000256" key="2">
    <source>
        <dbReference type="ARBA" id="ARBA00023125"/>
    </source>
</evidence>
<dbReference type="EMBL" id="QGHB01000006">
    <property type="protein sequence ID" value="PWK85621.1"/>
    <property type="molecule type" value="Genomic_DNA"/>
</dbReference>
<dbReference type="InterPro" id="IPR050204">
    <property type="entry name" value="AraC_XylS_family_regulators"/>
</dbReference>
<dbReference type="PROSITE" id="PS01124">
    <property type="entry name" value="HTH_ARAC_FAMILY_2"/>
    <property type="match status" value="1"/>
</dbReference>
<dbReference type="GO" id="GO:0003700">
    <property type="term" value="F:DNA-binding transcription factor activity"/>
    <property type="evidence" value="ECO:0007669"/>
    <property type="project" value="InterPro"/>
</dbReference>
<dbReference type="InterPro" id="IPR009057">
    <property type="entry name" value="Homeodomain-like_sf"/>
</dbReference>
<keyword evidence="2 5" id="KW-0238">DNA-binding</keyword>
<feature type="domain" description="HTH araC/xylS-type" evidence="4">
    <location>
        <begin position="151"/>
        <end position="249"/>
    </location>
</feature>
<gene>
    <name evidence="5" type="ORF">C8D88_106249</name>
</gene>
<comment type="caution">
    <text evidence="5">The sequence shown here is derived from an EMBL/GenBank/DDBJ whole genome shotgun (WGS) entry which is preliminary data.</text>
</comment>
<evidence type="ECO:0000256" key="1">
    <source>
        <dbReference type="ARBA" id="ARBA00023015"/>
    </source>
</evidence>
<protein>
    <submittedName>
        <fullName evidence="5">AraC-like DNA-binding protein</fullName>
    </submittedName>
</protein>
<dbReference type="Proteomes" id="UP000246005">
    <property type="component" value="Unassembled WGS sequence"/>
</dbReference>
<proteinExistence type="predicted"/>
<evidence type="ECO:0000259" key="4">
    <source>
        <dbReference type="PROSITE" id="PS01124"/>
    </source>
</evidence>
<dbReference type="RefSeq" id="WP_109638206.1">
    <property type="nucleotide sequence ID" value="NZ_QGHB01000006.1"/>
</dbReference>